<dbReference type="Gene3D" id="1.10.10.10">
    <property type="entry name" value="Winged helix-like DNA-binding domain superfamily/Winged helix DNA-binding domain"/>
    <property type="match status" value="1"/>
</dbReference>
<dbReference type="Gene3D" id="1.10.1740.10">
    <property type="match status" value="1"/>
</dbReference>
<keyword evidence="3" id="KW-0238">DNA-binding</keyword>
<keyword evidence="2" id="KW-0731">Sigma factor</keyword>
<dbReference type="Proteomes" id="UP000318138">
    <property type="component" value="Chromosome"/>
</dbReference>
<dbReference type="KEGG" id="psua:FLK61_39175"/>
<reference evidence="9" key="1">
    <citation type="submission" date="2019-07" db="EMBL/GenBank/DDBJ databases">
        <title>Bacillus alkalisoli sp. nov. isolated from saline soil.</title>
        <authorList>
            <person name="Sun J.-Q."/>
            <person name="Xu L."/>
        </authorList>
    </citation>
    <scope>NUCLEOTIDE SEQUENCE [LARGE SCALE GENOMIC DNA]</scope>
    <source>
        <strain evidence="9">M4U3P1</strain>
    </source>
</reference>
<feature type="domain" description="RNA polymerase sigma factor 70 region 4 type 2" evidence="7">
    <location>
        <begin position="251"/>
        <end position="294"/>
    </location>
</feature>
<dbReference type="GO" id="GO:0016987">
    <property type="term" value="F:sigma factor activity"/>
    <property type="evidence" value="ECO:0007669"/>
    <property type="project" value="UniProtKB-KW"/>
</dbReference>
<dbReference type="InterPro" id="IPR013249">
    <property type="entry name" value="RNA_pol_sigma70_r4_t2"/>
</dbReference>
<dbReference type="InterPro" id="IPR014284">
    <property type="entry name" value="RNA_pol_sigma-70_dom"/>
</dbReference>
<evidence type="ECO:0000259" key="7">
    <source>
        <dbReference type="Pfam" id="PF08281"/>
    </source>
</evidence>
<dbReference type="InterPro" id="IPR036388">
    <property type="entry name" value="WH-like_DNA-bd_sf"/>
</dbReference>
<dbReference type="Pfam" id="PF04542">
    <property type="entry name" value="Sigma70_r2"/>
    <property type="match status" value="1"/>
</dbReference>
<dbReference type="Pfam" id="PF08281">
    <property type="entry name" value="Sigma70_r4_2"/>
    <property type="match status" value="1"/>
</dbReference>
<accession>A0A859FHS1</accession>
<dbReference type="SUPFAM" id="SSF88659">
    <property type="entry name" value="Sigma3 and sigma4 domains of RNA polymerase sigma factors"/>
    <property type="match status" value="1"/>
</dbReference>
<dbReference type="NCBIfam" id="TIGR02937">
    <property type="entry name" value="sigma70-ECF"/>
    <property type="match status" value="1"/>
</dbReference>
<evidence type="ECO:0000256" key="1">
    <source>
        <dbReference type="ARBA" id="ARBA00023015"/>
    </source>
</evidence>
<feature type="compositionally biased region" description="Gly residues" evidence="5">
    <location>
        <begin position="71"/>
        <end position="80"/>
    </location>
</feature>
<dbReference type="PANTHER" id="PTHR30385">
    <property type="entry name" value="SIGMA FACTOR F FLAGELLAR"/>
    <property type="match status" value="1"/>
</dbReference>
<feature type="region of interest" description="Disordered" evidence="5">
    <location>
        <begin position="55"/>
        <end position="84"/>
    </location>
</feature>
<dbReference type="InterPro" id="IPR013325">
    <property type="entry name" value="RNA_pol_sigma_r2"/>
</dbReference>
<evidence type="ECO:0000313" key="8">
    <source>
        <dbReference type="EMBL" id="QKS72639.1"/>
    </source>
</evidence>
<dbReference type="GO" id="GO:0003677">
    <property type="term" value="F:DNA binding"/>
    <property type="evidence" value="ECO:0007669"/>
    <property type="project" value="UniProtKB-KW"/>
</dbReference>
<evidence type="ECO:0000256" key="3">
    <source>
        <dbReference type="ARBA" id="ARBA00023125"/>
    </source>
</evidence>
<evidence type="ECO:0000313" key="9">
    <source>
        <dbReference type="Proteomes" id="UP000318138"/>
    </source>
</evidence>
<dbReference type="EMBL" id="CP041372">
    <property type="protein sequence ID" value="QKS72639.1"/>
    <property type="molecule type" value="Genomic_DNA"/>
</dbReference>
<dbReference type="InterPro" id="IPR007627">
    <property type="entry name" value="RNA_pol_sigma70_r2"/>
</dbReference>
<feature type="region of interest" description="Disordered" evidence="5">
    <location>
        <begin position="1"/>
        <end position="32"/>
    </location>
</feature>
<dbReference type="GO" id="GO:0006352">
    <property type="term" value="P:DNA-templated transcription initiation"/>
    <property type="evidence" value="ECO:0007669"/>
    <property type="project" value="InterPro"/>
</dbReference>
<dbReference type="RefSeq" id="WP_176010610.1">
    <property type="nucleotide sequence ID" value="NZ_CP041372.2"/>
</dbReference>
<evidence type="ECO:0000259" key="6">
    <source>
        <dbReference type="Pfam" id="PF04542"/>
    </source>
</evidence>
<dbReference type="SUPFAM" id="SSF88946">
    <property type="entry name" value="Sigma2 domain of RNA polymerase sigma factors"/>
    <property type="match status" value="1"/>
</dbReference>
<organism evidence="8 9">
    <name type="scientific">Paenalkalicoccus suaedae</name>
    <dbReference type="NCBI Taxonomy" id="2592382"/>
    <lineage>
        <taxon>Bacteria</taxon>
        <taxon>Bacillati</taxon>
        <taxon>Bacillota</taxon>
        <taxon>Bacilli</taxon>
        <taxon>Bacillales</taxon>
        <taxon>Bacillaceae</taxon>
        <taxon>Paenalkalicoccus</taxon>
    </lineage>
</organism>
<proteinExistence type="predicted"/>
<keyword evidence="4" id="KW-0804">Transcription</keyword>
<evidence type="ECO:0000256" key="5">
    <source>
        <dbReference type="SAM" id="MobiDB-lite"/>
    </source>
</evidence>
<feature type="domain" description="RNA polymerase sigma-70 region 2" evidence="6">
    <location>
        <begin position="146"/>
        <end position="211"/>
    </location>
</feature>
<evidence type="ECO:0000256" key="4">
    <source>
        <dbReference type="ARBA" id="ARBA00023163"/>
    </source>
</evidence>
<dbReference type="AlphaFoldDB" id="A0A859FHS1"/>
<gene>
    <name evidence="8" type="ORF">FLK61_39175</name>
</gene>
<keyword evidence="9" id="KW-1185">Reference proteome</keyword>
<feature type="compositionally biased region" description="Basic and acidic residues" evidence="5">
    <location>
        <begin position="17"/>
        <end position="32"/>
    </location>
</feature>
<keyword evidence="1" id="KW-0805">Transcription regulation</keyword>
<sequence length="308" mass="34875">MTRSRAMLALPRNTSRARSEKDRPMHEGKQGELTHISSYLDGIVRLLEGEAGQLSGKGASLSENDGTLSGKEGGLSGNGGSLSRKELRLSENRGTLSRKELRLSKNVEPLSENATRLSKNSSQFSINTNDTLQADNQDDEFTDLCQSYMPLIHKLINKWNLGGDRDEYEQIGRIALHEAWTKFDSGRGYFPAYAKSYVRGRIQQELERRDRHQQRQVSVEPTIMHELAGTNDSNIEDNELLEDFLNKHRHTLSKREQQWFQLAIIEGLKQREIASQCGVSTETVKSWRKCALIKLRREVGGVDNLALH</sequence>
<name>A0A859FHS1_9BACI</name>
<protein>
    <submittedName>
        <fullName evidence="8">Sigma-70 family RNA polymerase sigma factor</fullName>
    </submittedName>
</protein>
<evidence type="ECO:0000256" key="2">
    <source>
        <dbReference type="ARBA" id="ARBA00023082"/>
    </source>
</evidence>
<dbReference type="InterPro" id="IPR013324">
    <property type="entry name" value="RNA_pol_sigma_r3/r4-like"/>
</dbReference>